<dbReference type="RefSeq" id="WP_225697109.1">
    <property type="nucleotide sequence ID" value="NZ_JAIXNE010000001.1"/>
</dbReference>
<feature type="transmembrane region" description="Helical" evidence="1">
    <location>
        <begin position="325"/>
        <end position="346"/>
    </location>
</feature>
<dbReference type="AlphaFoldDB" id="A0A9X1HPU8"/>
<feature type="transmembrane region" description="Helical" evidence="1">
    <location>
        <begin position="388"/>
        <end position="408"/>
    </location>
</feature>
<keyword evidence="1" id="KW-0472">Membrane</keyword>
<evidence type="ECO:0000313" key="3">
    <source>
        <dbReference type="Proteomes" id="UP001139409"/>
    </source>
</evidence>
<feature type="transmembrane region" description="Helical" evidence="1">
    <location>
        <begin position="189"/>
        <end position="206"/>
    </location>
</feature>
<feature type="transmembrane region" description="Helical" evidence="1">
    <location>
        <begin position="149"/>
        <end position="168"/>
    </location>
</feature>
<evidence type="ECO:0000256" key="1">
    <source>
        <dbReference type="SAM" id="Phobius"/>
    </source>
</evidence>
<keyword evidence="1" id="KW-0812">Transmembrane</keyword>
<gene>
    <name evidence="2" type="ORF">LDX50_03935</name>
</gene>
<keyword evidence="3" id="KW-1185">Reference proteome</keyword>
<protein>
    <submittedName>
        <fullName evidence="2">Uncharacterized protein</fullName>
    </submittedName>
</protein>
<name>A0A9X1HPU8_9BACT</name>
<feature type="transmembrane region" description="Helical" evidence="1">
    <location>
        <begin position="241"/>
        <end position="261"/>
    </location>
</feature>
<sequence>MTAIHGFVLFFLSGSIITRLHDHTLKIHGWISLSLKLLAGILIGLLYSEYYDSGDTYLFYGLGEQIAEVARLDFGRYLQILAGAIPPPESDVLLRAPRLFFMVKIVSVLNLLTMGNYWISGAYLSFFCWLGMFRASVIFIQNYPSFRNLALIAGLYLPSVVFWSAGLTKESIAMGLFGLLVAKLLPGRRKSVQDVIIILLLLAGLWSIKYYYALPLIFAFGVFYMLQSLDRNGLKWYWKSVALLIASVVLFAVSGVLNINFEANYFPQMLYENYQAFQAGSDPGSALVYANFCDEWQCILLNFPSAVWGTLFRPYVWELHHLPGVLAGLENLLYLALFPVFLLSLISIRRWTPERMQATFAAVLFILIIAGFLGLSTPNFGTLDRYRIIILPVFIIVSGNSEIVKNFLERISLKRFRRQR</sequence>
<reference evidence="2" key="1">
    <citation type="submission" date="2021-09" db="EMBL/GenBank/DDBJ databases">
        <title>Fulvivirga sp. isolated from coastal sediment.</title>
        <authorList>
            <person name="Yu H."/>
        </authorList>
    </citation>
    <scope>NUCLEOTIDE SEQUENCE</scope>
    <source>
        <strain evidence="2">1062</strain>
    </source>
</reference>
<organism evidence="2 3">
    <name type="scientific">Fulvivirga sedimenti</name>
    <dbReference type="NCBI Taxonomy" id="2879465"/>
    <lineage>
        <taxon>Bacteria</taxon>
        <taxon>Pseudomonadati</taxon>
        <taxon>Bacteroidota</taxon>
        <taxon>Cytophagia</taxon>
        <taxon>Cytophagales</taxon>
        <taxon>Fulvivirgaceae</taxon>
        <taxon>Fulvivirga</taxon>
    </lineage>
</organism>
<proteinExistence type="predicted"/>
<accession>A0A9X1HPU8</accession>
<feature type="transmembrane region" description="Helical" evidence="1">
    <location>
        <begin position="358"/>
        <end position="376"/>
    </location>
</feature>
<comment type="caution">
    <text evidence="2">The sequence shown here is derived from an EMBL/GenBank/DDBJ whole genome shotgun (WGS) entry which is preliminary data.</text>
</comment>
<dbReference type="Proteomes" id="UP001139409">
    <property type="component" value="Unassembled WGS sequence"/>
</dbReference>
<keyword evidence="1" id="KW-1133">Transmembrane helix</keyword>
<dbReference type="EMBL" id="JAIXNE010000001">
    <property type="protein sequence ID" value="MCA6074002.1"/>
    <property type="molecule type" value="Genomic_DNA"/>
</dbReference>
<feature type="transmembrane region" description="Helical" evidence="1">
    <location>
        <begin position="27"/>
        <end position="47"/>
    </location>
</feature>
<evidence type="ECO:0000313" key="2">
    <source>
        <dbReference type="EMBL" id="MCA6074002.1"/>
    </source>
</evidence>